<evidence type="ECO:0000313" key="5">
    <source>
        <dbReference type="EMBL" id="TWJ18725.1"/>
    </source>
</evidence>
<feature type="chain" id="PRO_5022063115" evidence="1">
    <location>
        <begin position="25"/>
        <end position="516"/>
    </location>
</feature>
<name>A0A562VLH1_9BACT</name>
<dbReference type="InterPro" id="IPR036909">
    <property type="entry name" value="Cyt_c-like_dom_sf"/>
</dbReference>
<evidence type="ECO:0000259" key="2">
    <source>
        <dbReference type="Pfam" id="PF09098"/>
    </source>
</evidence>
<protein>
    <submittedName>
        <fullName evidence="5">Quinohemoprotein amine dehydrogenase alpha subunit</fullName>
    </submittedName>
</protein>
<dbReference type="OrthoDB" id="5345472at2"/>
<comment type="caution">
    <text evidence="5">The sequence shown here is derived from an EMBL/GenBank/DDBJ whole genome shotgun (WGS) entry which is preliminary data.</text>
</comment>
<dbReference type="InterPro" id="IPR015182">
    <property type="entry name" value="QH-AmDH_asu_heme-bd_dom"/>
</dbReference>
<feature type="domain" description="Quinohemoprotein amine dehydrogenase alpha subunit" evidence="3">
    <location>
        <begin position="390"/>
        <end position="514"/>
    </location>
</feature>
<dbReference type="InterPro" id="IPR009111">
    <property type="entry name" value="QH-AmDH_asu_dom2"/>
</dbReference>
<dbReference type="InterPro" id="IPR023887">
    <property type="entry name" value="QH-AmDH_asu"/>
</dbReference>
<dbReference type="Gene3D" id="1.10.760.10">
    <property type="entry name" value="Cytochrome c-like domain"/>
    <property type="match status" value="1"/>
</dbReference>
<evidence type="ECO:0000259" key="4">
    <source>
        <dbReference type="Pfam" id="PF14930"/>
    </source>
</evidence>
<dbReference type="InterPro" id="IPR013783">
    <property type="entry name" value="Ig-like_fold"/>
</dbReference>
<dbReference type="Gene3D" id="2.60.40.10">
    <property type="entry name" value="Immunoglobulins"/>
    <property type="match status" value="1"/>
</dbReference>
<organism evidence="5 6">
    <name type="scientific">Geobacter argillaceus</name>
    <dbReference type="NCBI Taxonomy" id="345631"/>
    <lineage>
        <taxon>Bacteria</taxon>
        <taxon>Pseudomonadati</taxon>
        <taxon>Thermodesulfobacteriota</taxon>
        <taxon>Desulfuromonadia</taxon>
        <taxon>Geobacterales</taxon>
        <taxon>Geobacteraceae</taxon>
        <taxon>Geobacter</taxon>
    </lineage>
</organism>
<dbReference type="Pfam" id="PF09100">
    <property type="entry name" value="Qn_am_d_aIV"/>
    <property type="match status" value="1"/>
</dbReference>
<evidence type="ECO:0000259" key="3">
    <source>
        <dbReference type="Pfam" id="PF09100"/>
    </source>
</evidence>
<dbReference type="AlphaFoldDB" id="A0A562VLH1"/>
<feature type="signal peptide" evidence="1">
    <location>
        <begin position="1"/>
        <end position="24"/>
    </location>
</feature>
<keyword evidence="6" id="KW-1185">Reference proteome</keyword>
<dbReference type="InterPro" id="IPR036718">
    <property type="entry name" value="H-AmDH_asu_dom2_sf"/>
</dbReference>
<keyword evidence="1" id="KW-0732">Signal</keyword>
<dbReference type="InterPro" id="IPR015184">
    <property type="entry name" value="QH-AmDH_asu_dom_IV"/>
</dbReference>
<dbReference type="RefSeq" id="WP_145023308.1">
    <property type="nucleotide sequence ID" value="NZ_VLLN01000015.1"/>
</dbReference>
<dbReference type="EMBL" id="VLLN01000015">
    <property type="protein sequence ID" value="TWJ18725.1"/>
    <property type="molecule type" value="Genomic_DNA"/>
</dbReference>
<feature type="domain" description="Quinohemoprotein amine dehydrogenase alpha subunit" evidence="4">
    <location>
        <begin position="198"/>
        <end position="283"/>
    </location>
</feature>
<dbReference type="GO" id="GO:0009055">
    <property type="term" value="F:electron transfer activity"/>
    <property type="evidence" value="ECO:0007669"/>
    <property type="project" value="InterPro"/>
</dbReference>
<evidence type="ECO:0000313" key="6">
    <source>
        <dbReference type="Proteomes" id="UP000319449"/>
    </source>
</evidence>
<dbReference type="SUPFAM" id="SSF81296">
    <property type="entry name" value="E set domains"/>
    <property type="match status" value="1"/>
</dbReference>
<evidence type="ECO:0000256" key="1">
    <source>
        <dbReference type="SAM" id="SignalP"/>
    </source>
</evidence>
<dbReference type="InterPro" id="IPR014756">
    <property type="entry name" value="Ig_E-set"/>
</dbReference>
<dbReference type="Pfam" id="PF09098">
    <property type="entry name" value="Dehyd-heme_bind"/>
    <property type="match status" value="1"/>
</dbReference>
<dbReference type="SUPFAM" id="SSF69298">
    <property type="entry name" value="Quinohemoprotein amine dehydrogenase A chain, domain 3"/>
    <property type="match status" value="1"/>
</dbReference>
<reference evidence="5 6" key="1">
    <citation type="submission" date="2019-07" db="EMBL/GenBank/DDBJ databases">
        <title>Genomic Encyclopedia of Archaeal and Bacterial Type Strains, Phase II (KMG-II): from individual species to whole genera.</title>
        <authorList>
            <person name="Goeker M."/>
        </authorList>
    </citation>
    <scope>NUCLEOTIDE SEQUENCE [LARGE SCALE GENOMIC DNA]</scope>
    <source>
        <strain evidence="5 6">ATCC BAA-1139</strain>
    </source>
</reference>
<dbReference type="Gene3D" id="2.40.128.120">
    <property type="entry name" value="Quinohemoprotein amine dehydrogenase alpha subunit, domain 2"/>
    <property type="match status" value="1"/>
</dbReference>
<dbReference type="GO" id="GO:0020037">
    <property type="term" value="F:heme binding"/>
    <property type="evidence" value="ECO:0007669"/>
    <property type="project" value="InterPro"/>
</dbReference>
<dbReference type="Pfam" id="PF14930">
    <property type="entry name" value="Qn_am_d_aII"/>
    <property type="match status" value="1"/>
</dbReference>
<gene>
    <name evidence="5" type="ORF">JN12_02545</name>
</gene>
<feature type="domain" description="Quinohemoprotein amine dehydrogenase alpha subunit haem binding" evidence="2">
    <location>
        <begin position="28"/>
        <end position="188"/>
    </location>
</feature>
<sequence length="516" mass="56195">MRNWIHLSLALLVLALGGVPDAMAFSKESLVWKKCTGCHAPANGKIARVEEIRTTPEEWTVIVDRMSRLHGMDLTTAEMGDLLKELCSTQILSPAELDKVSYLNLFNNPQNMEIPKGAEEEKLFVTCVRCHSGAKIYSYRMTDSAWAKIRDFHLYMVPTTVNQMREMRWGKEADTVLASLAKSHPYTKAWQVPAEKPSGSWLILGYEPGKGNYRGQATINPGSNEEYAVKGKLQFSDGTTENFSGEGTLYGGHAFRTRTQHDGNKTRGAYSFTDGTLKGEHHFPAPDFRTSQSTWYPANGAARLLRVSPAFLLKGEKTTLVLEGVGLPDVAAGDLSVSGGSVEVTAVRRLGPEAIEVEAVSSNDGLVKTAIGIKGLNSMPLTLADRIDSIRILPEMGRSRLYGGRNYPAEGVQYQALALAKGDGGEIALGPVPARFKLAAEVKRANDDDLVWAGAILPNGKYIPMGDYGSNPARAMGTDGGGIVKVEAEYRRGEQVYAAKPANLIVTMPDFVQRIK</sequence>
<dbReference type="SUPFAM" id="SSF46626">
    <property type="entry name" value="Cytochrome c"/>
    <property type="match status" value="2"/>
</dbReference>
<accession>A0A562VLH1</accession>
<dbReference type="NCBIfam" id="TIGR03908">
    <property type="entry name" value="QH_alpha"/>
    <property type="match status" value="1"/>
</dbReference>
<proteinExistence type="predicted"/>
<dbReference type="Proteomes" id="UP000319449">
    <property type="component" value="Unassembled WGS sequence"/>
</dbReference>